<keyword evidence="2" id="KW-1185">Reference proteome</keyword>
<organism evidence="1 2">
    <name type="scientific">Corynespora cassiicola Philippines</name>
    <dbReference type="NCBI Taxonomy" id="1448308"/>
    <lineage>
        <taxon>Eukaryota</taxon>
        <taxon>Fungi</taxon>
        <taxon>Dikarya</taxon>
        <taxon>Ascomycota</taxon>
        <taxon>Pezizomycotina</taxon>
        <taxon>Dothideomycetes</taxon>
        <taxon>Pleosporomycetidae</taxon>
        <taxon>Pleosporales</taxon>
        <taxon>Corynesporascaceae</taxon>
        <taxon>Corynespora</taxon>
    </lineage>
</organism>
<dbReference type="STRING" id="1448308.A0A2T2NZ79"/>
<dbReference type="OrthoDB" id="5817230at2759"/>
<protein>
    <recommendedName>
        <fullName evidence="3">Fungal N-terminal domain-containing protein</fullName>
    </recommendedName>
</protein>
<sequence>MADPPTVIGAVMAVCNIVHVIGKSISTIGELRSRWKNAGIFFISLASQLTVLRAAMSKIQEWIADGSEHSHHQFVMDLAVTISCCKILLLDKIKIAFGNYDEEELLKLVERHKSSLSLLLNACNFKTLAEQKRLLEKSSSRKTIQKTMSDSASLFVHRDTA</sequence>
<dbReference type="AlphaFoldDB" id="A0A2T2NZ79"/>
<evidence type="ECO:0000313" key="1">
    <source>
        <dbReference type="EMBL" id="PSN70669.1"/>
    </source>
</evidence>
<evidence type="ECO:0000313" key="2">
    <source>
        <dbReference type="Proteomes" id="UP000240883"/>
    </source>
</evidence>
<proteinExistence type="predicted"/>
<dbReference type="Proteomes" id="UP000240883">
    <property type="component" value="Unassembled WGS sequence"/>
</dbReference>
<accession>A0A2T2NZ79</accession>
<evidence type="ECO:0008006" key="3">
    <source>
        <dbReference type="Google" id="ProtNLM"/>
    </source>
</evidence>
<dbReference type="EMBL" id="KZ678131">
    <property type="protein sequence ID" value="PSN70669.1"/>
    <property type="molecule type" value="Genomic_DNA"/>
</dbReference>
<gene>
    <name evidence="1" type="ORF">BS50DRAFT_630754</name>
</gene>
<name>A0A2T2NZ79_CORCC</name>
<reference evidence="1 2" key="1">
    <citation type="journal article" date="2018" name="Front. Microbiol.">
        <title>Genome-Wide Analysis of Corynespora cassiicola Leaf Fall Disease Putative Effectors.</title>
        <authorList>
            <person name="Lopez D."/>
            <person name="Ribeiro S."/>
            <person name="Label P."/>
            <person name="Fumanal B."/>
            <person name="Venisse J.S."/>
            <person name="Kohler A."/>
            <person name="de Oliveira R.R."/>
            <person name="Labutti K."/>
            <person name="Lipzen A."/>
            <person name="Lail K."/>
            <person name="Bauer D."/>
            <person name="Ohm R.A."/>
            <person name="Barry K.W."/>
            <person name="Spatafora J."/>
            <person name="Grigoriev I.V."/>
            <person name="Martin F.M."/>
            <person name="Pujade-Renaud V."/>
        </authorList>
    </citation>
    <scope>NUCLEOTIDE SEQUENCE [LARGE SCALE GENOMIC DNA]</scope>
    <source>
        <strain evidence="1 2">Philippines</strain>
    </source>
</reference>